<evidence type="ECO:0000256" key="1">
    <source>
        <dbReference type="SAM" id="MobiDB-lite"/>
    </source>
</evidence>
<keyword evidence="3" id="KW-1185">Reference proteome</keyword>
<feature type="compositionally biased region" description="Acidic residues" evidence="1">
    <location>
        <begin position="612"/>
        <end position="628"/>
    </location>
</feature>
<dbReference type="Proteomes" id="UP000265515">
    <property type="component" value="Unassembled WGS sequence"/>
</dbReference>
<feature type="region of interest" description="Disordered" evidence="1">
    <location>
        <begin position="601"/>
        <end position="634"/>
    </location>
</feature>
<proteinExistence type="predicted"/>
<organism evidence="2 3">
    <name type="scientific">Chara braunii</name>
    <name type="common">Braun's stonewort</name>
    <dbReference type="NCBI Taxonomy" id="69332"/>
    <lineage>
        <taxon>Eukaryota</taxon>
        <taxon>Viridiplantae</taxon>
        <taxon>Streptophyta</taxon>
        <taxon>Charophyceae</taxon>
        <taxon>Charales</taxon>
        <taxon>Characeae</taxon>
        <taxon>Chara</taxon>
    </lineage>
</organism>
<feature type="compositionally biased region" description="Polar residues" evidence="1">
    <location>
        <begin position="32"/>
        <end position="42"/>
    </location>
</feature>
<dbReference type="AlphaFoldDB" id="A0A388LTA2"/>
<protein>
    <submittedName>
        <fullName evidence="2">Uncharacterized protein</fullName>
    </submittedName>
</protein>
<name>A0A388LTA2_CHABU</name>
<feature type="region of interest" description="Disordered" evidence="1">
    <location>
        <begin position="565"/>
        <end position="588"/>
    </location>
</feature>
<evidence type="ECO:0000313" key="3">
    <source>
        <dbReference type="Proteomes" id="UP000265515"/>
    </source>
</evidence>
<feature type="region of interest" description="Disordered" evidence="1">
    <location>
        <begin position="25"/>
        <end position="45"/>
    </location>
</feature>
<comment type="caution">
    <text evidence="2">The sequence shown here is derived from an EMBL/GenBank/DDBJ whole genome shotgun (WGS) entry which is preliminary data.</text>
</comment>
<feature type="region of interest" description="Disordered" evidence="1">
    <location>
        <begin position="408"/>
        <end position="443"/>
    </location>
</feature>
<evidence type="ECO:0000313" key="2">
    <source>
        <dbReference type="EMBL" id="GBG85463.1"/>
    </source>
</evidence>
<dbReference type="Gramene" id="GBG85463">
    <property type="protein sequence ID" value="GBG85463"/>
    <property type="gene ID" value="CBR_g40105"/>
</dbReference>
<accession>A0A388LTA2</accession>
<dbReference type="EMBL" id="BFEA01000519">
    <property type="protein sequence ID" value="GBG85463.1"/>
    <property type="molecule type" value="Genomic_DNA"/>
</dbReference>
<gene>
    <name evidence="2" type="ORF">CBR_g40105</name>
</gene>
<sequence>MALPFFQLRENWQVIVMAMGNRHHESRPFQRHQGNSQGNSSSTKDKALHLIEKRVRYRKPGSEKDKASGVLDEDHSRNKNALNRGLRYLRAIQAVNDVIVDPSPRPLEPDQPQLPAQHSQEWRVGGVQSDIMMEKGKAFDTETMGPSCTGLLGKPRIMPFGGPATGPTRSPAEVKDDISVSSPVKGKDSPPGSLATRVSNVNVECEGLPVTFPPLCQAMGQVHDLTCCDELEYHQDPSLGASVDAAPWCPVSLSSSSLGEDLVVVGYPLNFHEAQMQRIQFNKPYFCTPSSFSSFTLSSSSSTTTSSLSSSASLSSSSSSSSSSSWSPSTLFLSPSSASSSLSPLWLSPLLSSSLSSSSSSSSSSLLTPSSFSSSALSSSPSSLSLPSPLLLPSSGEETPSIMWQARSHGGQNEGELEQEPSSSSSLSSSPPPPSSSSSSSSSSLGTFGMSSLSLNEWPRLSVVEHCLGQGDIDQVFPFLNAHHDCISESKSINYFDVMKNPNPFSASVDFDLDLVKSLHECSAGVDFDHVPNWGRCSESVDFDLGENWRQCSDVSSMAAVSTLAESSTEVGRDQRGEQQRGAKRRVKRWVDCASETERCEAGRRKLRPSGDNEDNNDGDGDGDDNDDGNATVSRIMMPSSSLSETDFPLSMAATDTCSEFESGDFLVCGQEPSELERITAADRFGDMKFVIHNYSRSCNRHAEDEVSELIHSLVVGGVNWKEEDGSHMNDDNPFSNSDQGVRFDGYRLYDDRLGGYSREDGIGCEEDAPRPWELQIDNELRKQIEDINVLGNLGT</sequence>
<feature type="compositionally biased region" description="Basic and acidic residues" evidence="1">
    <location>
        <begin position="571"/>
        <end position="581"/>
    </location>
</feature>
<reference evidence="2 3" key="1">
    <citation type="journal article" date="2018" name="Cell">
        <title>The Chara Genome: Secondary Complexity and Implications for Plant Terrestrialization.</title>
        <authorList>
            <person name="Nishiyama T."/>
            <person name="Sakayama H."/>
            <person name="Vries J.D."/>
            <person name="Buschmann H."/>
            <person name="Saint-Marcoux D."/>
            <person name="Ullrich K.K."/>
            <person name="Haas F.B."/>
            <person name="Vanderstraeten L."/>
            <person name="Becker D."/>
            <person name="Lang D."/>
            <person name="Vosolsobe S."/>
            <person name="Rombauts S."/>
            <person name="Wilhelmsson P.K.I."/>
            <person name="Janitza P."/>
            <person name="Kern R."/>
            <person name="Heyl A."/>
            <person name="Rumpler F."/>
            <person name="Villalobos L.I.A.C."/>
            <person name="Clay J.M."/>
            <person name="Skokan R."/>
            <person name="Toyoda A."/>
            <person name="Suzuki Y."/>
            <person name="Kagoshima H."/>
            <person name="Schijlen E."/>
            <person name="Tajeshwar N."/>
            <person name="Catarino B."/>
            <person name="Hetherington A.J."/>
            <person name="Saltykova A."/>
            <person name="Bonnot C."/>
            <person name="Breuninger H."/>
            <person name="Symeonidi A."/>
            <person name="Radhakrishnan G.V."/>
            <person name="Van Nieuwerburgh F."/>
            <person name="Deforce D."/>
            <person name="Chang C."/>
            <person name="Karol K.G."/>
            <person name="Hedrich R."/>
            <person name="Ulvskov P."/>
            <person name="Glockner G."/>
            <person name="Delwiche C.F."/>
            <person name="Petrasek J."/>
            <person name="Van de Peer Y."/>
            <person name="Friml J."/>
            <person name="Beilby M."/>
            <person name="Dolan L."/>
            <person name="Kohara Y."/>
            <person name="Sugano S."/>
            <person name="Fujiyama A."/>
            <person name="Delaux P.-M."/>
            <person name="Quint M."/>
            <person name="TheiBen G."/>
            <person name="Hagemann M."/>
            <person name="Harholt J."/>
            <person name="Dunand C."/>
            <person name="Zachgo S."/>
            <person name="Langdale J."/>
            <person name="Maumus F."/>
            <person name="Straeten D.V.D."/>
            <person name="Gould S.B."/>
            <person name="Rensing S.A."/>
        </authorList>
    </citation>
    <scope>NUCLEOTIDE SEQUENCE [LARGE SCALE GENOMIC DNA]</scope>
    <source>
        <strain evidence="2 3">S276</strain>
    </source>
</reference>
<feature type="region of interest" description="Disordered" evidence="1">
    <location>
        <begin position="161"/>
        <end position="193"/>
    </location>
</feature>